<dbReference type="EMBL" id="CAESAQ020000064">
    <property type="protein sequence ID" value="CAB5501088.1"/>
    <property type="molecule type" value="Genomic_DNA"/>
</dbReference>
<keyword evidence="2" id="KW-1185">Reference proteome</keyword>
<reference evidence="1 2" key="1">
    <citation type="submission" date="2020-05" db="EMBL/GenBank/DDBJ databases">
        <authorList>
            <person name="Petersen J."/>
            <person name="Sayavedra L."/>
        </authorList>
    </citation>
    <scope>NUCLEOTIDE SEQUENCE [LARGE SCALE GENOMIC DNA]</scope>
    <source>
        <strain evidence="1">B thermophilus SOXS</strain>
    </source>
</reference>
<proteinExistence type="predicted"/>
<gene>
    <name evidence="1" type="ORF">THERMOS_1333</name>
</gene>
<comment type="caution">
    <text evidence="1">The sequence shown here is derived from an EMBL/GenBank/DDBJ whole genome shotgun (WGS) entry which is preliminary data.</text>
</comment>
<dbReference type="AlphaFoldDB" id="A0A8H8XD69"/>
<evidence type="ECO:0000313" key="1">
    <source>
        <dbReference type="EMBL" id="CAB5501088.1"/>
    </source>
</evidence>
<name>A0A8H8XD69_9GAMM</name>
<sequence length="49" mass="5664">MNKAKPLTEADTRKIQTKVNSNTTITTTYIGKLYEQICPHFPYNYKVEA</sequence>
<dbReference type="RefSeq" id="WP_202763124.1">
    <property type="nucleotide sequence ID" value="NZ_CAESAQ020000064.1"/>
</dbReference>
<dbReference type="Proteomes" id="UP000643672">
    <property type="component" value="Unassembled WGS sequence"/>
</dbReference>
<organism evidence="1 2">
    <name type="scientific">Bathymodiolus thermophilus thioautotrophic gill symbiont</name>
    <dbReference type="NCBI Taxonomy" id="2360"/>
    <lineage>
        <taxon>Bacteria</taxon>
        <taxon>Pseudomonadati</taxon>
        <taxon>Pseudomonadota</taxon>
        <taxon>Gammaproteobacteria</taxon>
        <taxon>sulfur-oxidizing symbionts</taxon>
    </lineage>
</organism>
<protein>
    <submittedName>
        <fullName evidence="1">Uncharacterized protein</fullName>
    </submittedName>
</protein>
<accession>A0A8H8XD69</accession>
<evidence type="ECO:0000313" key="2">
    <source>
        <dbReference type="Proteomes" id="UP000643672"/>
    </source>
</evidence>